<dbReference type="InterPro" id="IPR007387">
    <property type="entry name" value="TRAP_DctQ"/>
</dbReference>
<organism evidence="11">
    <name type="scientific">uncultured Desulfobacteraceae bacterium</name>
    <dbReference type="NCBI Taxonomy" id="218296"/>
    <lineage>
        <taxon>Bacteria</taxon>
        <taxon>Pseudomonadati</taxon>
        <taxon>Thermodesulfobacteriota</taxon>
        <taxon>Desulfobacteria</taxon>
        <taxon>Desulfobacterales</taxon>
        <taxon>Desulfobacteraceae</taxon>
        <taxon>environmental samples</taxon>
    </lineage>
</organism>
<keyword evidence="3" id="KW-1003">Cell membrane</keyword>
<keyword evidence="5 9" id="KW-0812">Transmembrane</keyword>
<evidence type="ECO:0000256" key="4">
    <source>
        <dbReference type="ARBA" id="ARBA00022519"/>
    </source>
</evidence>
<evidence type="ECO:0000256" key="6">
    <source>
        <dbReference type="ARBA" id="ARBA00022989"/>
    </source>
</evidence>
<feature type="domain" description="Tripartite ATP-independent periplasmic transporters DctQ component" evidence="10">
    <location>
        <begin position="32"/>
        <end position="158"/>
    </location>
</feature>
<evidence type="ECO:0000259" key="10">
    <source>
        <dbReference type="Pfam" id="PF04290"/>
    </source>
</evidence>
<sequence length="177" mass="18900">MASTPPSARFKTLTGALNRASLWLCLAFLPGMAALTVLDVACRWAFSSPIPGSRELNELALLMLVSLGLGHAHEQKANVHIALFLDRLPAQARAFCQMATGFLGLLIAGIISASFFLSGLEDFDAKTATDMLGTPLFPFRFAASAGFFLLFATLAADVRAAGRAFFKTSERSAAWTP</sequence>
<comment type="subcellular location">
    <subcellularLocation>
        <location evidence="1">Cell inner membrane</location>
        <topology evidence="1">Multi-pass membrane protein</topology>
    </subcellularLocation>
</comment>
<protein>
    <submittedName>
        <fullName evidence="11">Putative TRAP-type mannitol/chloroaromatic compound transport system, small permease component</fullName>
    </submittedName>
</protein>
<evidence type="ECO:0000256" key="3">
    <source>
        <dbReference type="ARBA" id="ARBA00022475"/>
    </source>
</evidence>
<evidence type="ECO:0000256" key="9">
    <source>
        <dbReference type="SAM" id="Phobius"/>
    </source>
</evidence>
<evidence type="ECO:0000256" key="8">
    <source>
        <dbReference type="ARBA" id="ARBA00038436"/>
    </source>
</evidence>
<keyword evidence="7 9" id="KW-0472">Membrane</keyword>
<feature type="transmembrane region" description="Helical" evidence="9">
    <location>
        <begin position="20"/>
        <end position="46"/>
    </location>
</feature>
<evidence type="ECO:0000313" key="11">
    <source>
        <dbReference type="EMBL" id="VEN74195.1"/>
    </source>
</evidence>
<evidence type="ECO:0000256" key="7">
    <source>
        <dbReference type="ARBA" id="ARBA00023136"/>
    </source>
</evidence>
<name>A0A484HMR8_9BACT</name>
<accession>A0A484HMR8</accession>
<evidence type="ECO:0000256" key="1">
    <source>
        <dbReference type="ARBA" id="ARBA00004429"/>
    </source>
</evidence>
<dbReference type="PANTHER" id="PTHR35011">
    <property type="entry name" value="2,3-DIKETO-L-GULONATE TRAP TRANSPORTER SMALL PERMEASE PROTEIN YIAM"/>
    <property type="match status" value="1"/>
</dbReference>
<keyword evidence="4" id="KW-0997">Cell inner membrane</keyword>
<dbReference type="GO" id="GO:0005886">
    <property type="term" value="C:plasma membrane"/>
    <property type="evidence" value="ECO:0007669"/>
    <property type="project" value="UniProtKB-SubCell"/>
</dbReference>
<evidence type="ECO:0000256" key="5">
    <source>
        <dbReference type="ARBA" id="ARBA00022692"/>
    </source>
</evidence>
<keyword evidence="2" id="KW-0813">Transport</keyword>
<evidence type="ECO:0000256" key="2">
    <source>
        <dbReference type="ARBA" id="ARBA00022448"/>
    </source>
</evidence>
<keyword evidence="6 9" id="KW-1133">Transmembrane helix</keyword>
<reference evidence="11" key="1">
    <citation type="submission" date="2019-01" db="EMBL/GenBank/DDBJ databases">
        <authorList>
            <consortium name="Genoscope - CEA"/>
            <person name="William W."/>
        </authorList>
    </citation>
    <scope>NUCLEOTIDE SEQUENCE</scope>
    <source>
        <strain evidence="11">CR-1</strain>
    </source>
</reference>
<dbReference type="Pfam" id="PF04290">
    <property type="entry name" value="DctQ"/>
    <property type="match status" value="1"/>
</dbReference>
<comment type="similarity">
    <text evidence="8">Belongs to the TRAP transporter small permease family.</text>
</comment>
<proteinExistence type="inferred from homology"/>
<feature type="transmembrane region" description="Helical" evidence="9">
    <location>
        <begin position="137"/>
        <end position="158"/>
    </location>
</feature>
<feature type="transmembrane region" description="Helical" evidence="9">
    <location>
        <begin position="94"/>
        <end position="117"/>
    </location>
</feature>
<dbReference type="AlphaFoldDB" id="A0A484HMR8"/>
<dbReference type="EMBL" id="CAACVI010000023">
    <property type="protein sequence ID" value="VEN74195.1"/>
    <property type="molecule type" value="Genomic_DNA"/>
</dbReference>
<dbReference type="InterPro" id="IPR055348">
    <property type="entry name" value="DctQ"/>
</dbReference>
<gene>
    <name evidence="11" type="ORF">EPICR_30128</name>
</gene>